<feature type="domain" description="S1 motif" evidence="5">
    <location>
        <begin position="21"/>
        <end position="86"/>
    </location>
</feature>
<dbReference type="PATRIC" id="fig|1006576.9.peg.1822"/>
<dbReference type="SUPFAM" id="SSF50249">
    <property type="entry name" value="Nucleic acid-binding proteins"/>
    <property type="match status" value="5"/>
</dbReference>
<dbReference type="FunFam" id="2.40.50.140:FF:000103">
    <property type="entry name" value="protein RRP5 homolog"/>
    <property type="match status" value="1"/>
</dbReference>
<proteinExistence type="inferred from homology"/>
<feature type="domain" description="S1 motif" evidence="5">
    <location>
        <begin position="265"/>
        <end position="334"/>
    </location>
</feature>
<evidence type="ECO:0000313" key="7">
    <source>
        <dbReference type="Proteomes" id="UP000032809"/>
    </source>
</evidence>
<feature type="domain" description="S1 motif" evidence="5">
    <location>
        <begin position="351"/>
        <end position="420"/>
    </location>
</feature>
<evidence type="ECO:0000256" key="2">
    <source>
        <dbReference type="ARBA" id="ARBA00022980"/>
    </source>
</evidence>
<dbReference type="Proteomes" id="UP000032809">
    <property type="component" value="Chromosome I"/>
</dbReference>
<feature type="domain" description="S1 motif" evidence="5">
    <location>
        <begin position="179"/>
        <end position="248"/>
    </location>
</feature>
<dbReference type="Pfam" id="PF00575">
    <property type="entry name" value="S1"/>
    <property type="match status" value="5"/>
</dbReference>
<evidence type="ECO:0000256" key="4">
    <source>
        <dbReference type="ARBA" id="ARBA00025604"/>
    </source>
</evidence>
<dbReference type="PANTHER" id="PTHR10724:SF7">
    <property type="entry name" value="SMALL RIBOSOMAL SUBUNIT PROTEIN BS1C"/>
    <property type="match status" value="1"/>
</dbReference>
<dbReference type="InterPro" id="IPR003029">
    <property type="entry name" value="S1_domain"/>
</dbReference>
<dbReference type="OrthoDB" id="9804077at2"/>
<comment type="similarity">
    <text evidence="1">Belongs to the bacterial ribosomal protein bS1 family.</text>
</comment>
<dbReference type="GO" id="GO:0022627">
    <property type="term" value="C:cytosolic small ribosomal subunit"/>
    <property type="evidence" value="ECO:0007669"/>
    <property type="project" value="TreeGrafter"/>
</dbReference>
<dbReference type="GO" id="GO:0003735">
    <property type="term" value="F:structural constituent of ribosome"/>
    <property type="evidence" value="ECO:0007669"/>
    <property type="project" value="TreeGrafter"/>
</dbReference>
<name>A0A0C7NTP3_DEFTU</name>
<dbReference type="STRING" id="1006576.DTL3_1830"/>
<dbReference type="SMART" id="SM00316">
    <property type="entry name" value="S1"/>
    <property type="match status" value="6"/>
</dbReference>
<dbReference type="GO" id="GO:0003729">
    <property type="term" value="F:mRNA binding"/>
    <property type="evidence" value="ECO:0007669"/>
    <property type="project" value="TreeGrafter"/>
</dbReference>
<dbReference type="PROSITE" id="PS50126">
    <property type="entry name" value="S1"/>
    <property type="match status" value="5"/>
</dbReference>
<gene>
    <name evidence="6" type="primary">rpsA</name>
    <name evidence="6" type="ORF">DTL3_1830</name>
</gene>
<dbReference type="AlphaFoldDB" id="A0A0C7NTP3"/>
<dbReference type="InterPro" id="IPR035104">
    <property type="entry name" value="Ribosomal_protein_S1-like"/>
</dbReference>
<evidence type="ECO:0000313" key="6">
    <source>
        <dbReference type="EMBL" id="CEP79112.1"/>
    </source>
</evidence>
<keyword evidence="3" id="KW-0687">Ribonucleoprotein</keyword>
<organism evidence="6 7">
    <name type="scientific">Defluviitoga tunisiensis</name>
    <dbReference type="NCBI Taxonomy" id="1006576"/>
    <lineage>
        <taxon>Bacteria</taxon>
        <taxon>Thermotogati</taxon>
        <taxon>Thermotogota</taxon>
        <taxon>Thermotogae</taxon>
        <taxon>Petrotogales</taxon>
        <taxon>Petrotogaceae</taxon>
        <taxon>Defluviitoga</taxon>
    </lineage>
</organism>
<dbReference type="EMBL" id="LN824141">
    <property type="protein sequence ID" value="CEP79112.1"/>
    <property type="molecule type" value="Genomic_DNA"/>
</dbReference>
<dbReference type="InterPro" id="IPR012340">
    <property type="entry name" value="NA-bd_OB-fold"/>
</dbReference>
<dbReference type="KEGG" id="dtn:DTL3_1830"/>
<reference evidence="7" key="1">
    <citation type="submission" date="2014-11" db="EMBL/GenBank/DDBJ databases">
        <authorList>
            <person name="Wibberg D."/>
        </authorList>
    </citation>
    <scope>NUCLEOTIDE SEQUENCE [LARGE SCALE GENOMIC DNA]</scope>
    <source>
        <strain evidence="7">L3</strain>
    </source>
</reference>
<comment type="function">
    <text evidence="4">Binds mRNA; thus facilitating recognition of the initiation point. It is needed to translate mRNA with a short Shine-Dalgarno (SD) purine-rich sequence.</text>
</comment>
<evidence type="ECO:0000256" key="3">
    <source>
        <dbReference type="ARBA" id="ARBA00023274"/>
    </source>
</evidence>
<dbReference type="HOGENOM" id="CLU_015805_2_1_0"/>
<evidence type="ECO:0000256" key="1">
    <source>
        <dbReference type="ARBA" id="ARBA00006767"/>
    </source>
</evidence>
<evidence type="ECO:0000259" key="5">
    <source>
        <dbReference type="PROSITE" id="PS50126"/>
    </source>
</evidence>
<protein>
    <submittedName>
        <fullName evidence="6">30S ribosomal protein S1</fullName>
    </submittedName>
</protein>
<dbReference type="InterPro" id="IPR050437">
    <property type="entry name" value="Ribos_protein_bS1-like"/>
</dbReference>
<accession>A0A0C7NTP3</accession>
<dbReference type="CDD" id="cd00164">
    <property type="entry name" value="S1_like"/>
    <property type="match status" value="2"/>
</dbReference>
<dbReference type="Gene3D" id="2.40.50.140">
    <property type="entry name" value="Nucleic acid-binding proteins"/>
    <property type="match status" value="5"/>
</dbReference>
<sequence length="529" mass="60359">MEKQSFEELMEDLEIIELKKGRIFEGKVFEIDNDGIWVALEGSPGDVFVTQDELLRSKRDYKIGDLITIKITKVNDAEGLHLASEKKAVWQKLFNDIKEGENYKAVFKERVKNGYTVLIEGVVKAFLPGSLSLLKIYEDMPSEEVGVKVISKKGRNIVVSRKDYIEEKIEVFFGNYKKGMLVEGIVEEVKDFGAFVRLSDYVTAFLPKNEVSWNSRMDLKEFLKIGKKIKAIIVDIDEKDKKINLSIKQLKDDPWETIEVKYPIDSVVNGTVTKIFPFGFTVEIEEGIEGLVHESQIFWGRRGRIEDVVKVGDVVKVKVLDIDKENRKMNLSYKLAMGDPWENIEEKYNEGIVVKGTVEKILENGAIIKLEEGVTGFLHVSELSWNFIDNISNYLKEGSNVKVKILSVDKDNRKMRLSIRKALENPWKKVIREVQPGDIVKGKIAKFVDKGAIVLVDKHNVEAYLPSSKASFDSKNVREIFEIGEEVEVKVLEINLENENKRGNMVVSAVNLENFEGKEAEDILKDLEK</sequence>
<dbReference type="PANTHER" id="PTHR10724">
    <property type="entry name" value="30S RIBOSOMAL PROTEIN S1"/>
    <property type="match status" value="1"/>
</dbReference>
<keyword evidence="2 6" id="KW-0689">Ribosomal protein</keyword>
<keyword evidence="7" id="KW-1185">Reference proteome</keyword>
<feature type="domain" description="S1 motif" evidence="5">
    <location>
        <begin position="437"/>
        <end position="510"/>
    </location>
</feature>
<dbReference type="RefSeq" id="WP_045088437.1">
    <property type="nucleotide sequence ID" value="NZ_LN824141.1"/>
</dbReference>
<dbReference type="PRINTS" id="PR00681">
    <property type="entry name" value="RIBOSOMALS1"/>
</dbReference>
<dbReference type="GO" id="GO:0006412">
    <property type="term" value="P:translation"/>
    <property type="evidence" value="ECO:0007669"/>
    <property type="project" value="TreeGrafter"/>
</dbReference>